<dbReference type="EMBL" id="PTIZ01000001">
    <property type="protein sequence ID" value="PPK78232.1"/>
    <property type="molecule type" value="Genomic_DNA"/>
</dbReference>
<accession>A0A2S6HL57</accession>
<evidence type="ECO:0000313" key="1">
    <source>
        <dbReference type="EMBL" id="PPK78232.1"/>
    </source>
</evidence>
<name>A0A2S6HL57_9GAMM</name>
<dbReference type="InterPro" id="IPR032359">
    <property type="entry name" value="KwaB-like"/>
</dbReference>
<comment type="caution">
    <text evidence="1">The sequence shown here is derived from an EMBL/GenBank/DDBJ whole genome shotgun (WGS) entry which is preliminary data.</text>
</comment>
<evidence type="ECO:0000313" key="2">
    <source>
        <dbReference type="Proteomes" id="UP000240010"/>
    </source>
</evidence>
<reference evidence="1 2" key="1">
    <citation type="submission" date="2018-02" db="EMBL/GenBank/DDBJ databases">
        <title>Subsurface microbial communities from deep shales in Ohio and West Virginia, USA.</title>
        <authorList>
            <person name="Wrighton K."/>
        </authorList>
    </citation>
    <scope>NUCLEOTIDE SEQUENCE [LARGE SCALE GENOMIC DNA]</scope>
    <source>
        <strain evidence="1 2">OWC-DMM</strain>
    </source>
</reference>
<sequence>MSATENFQSLININSYNQANVVLGLSSYDSSTDEFNFRSLNITPDLAGEFTLLTTSYLSKYFKLNEEGNLRLIEFTGGYKPDSHEVEWINQGNEAMEMVCEIPNQDEIELIDLDDTNFFANLRFYFITTNHNGSVITFFRKYGRSKELLHSKNIFVRLCGDRYERLTEPTFQFDEKFDAVIINGYLYSFNKSNFQYIFRFYELLRSSARASLATISTLVPIANFTAFENSCFGHLQKLAKLRNIANRPYLQSMTMDKIRIVISQFNLQVNIIEENGQQKLVYDENDKWAILNLLDDAYLSSHLTGLDYEANSKRELQHL</sequence>
<protein>
    <submittedName>
        <fullName evidence="1">Uncharacterized protein DUF4868</fullName>
    </submittedName>
</protein>
<dbReference type="Proteomes" id="UP000240010">
    <property type="component" value="Unassembled WGS sequence"/>
</dbReference>
<gene>
    <name evidence="1" type="ORF">B0F87_101614</name>
</gene>
<organism evidence="1 2">
    <name type="scientific">Methylobacter tundripaludum</name>
    <dbReference type="NCBI Taxonomy" id="173365"/>
    <lineage>
        <taxon>Bacteria</taxon>
        <taxon>Pseudomonadati</taxon>
        <taxon>Pseudomonadota</taxon>
        <taxon>Gammaproteobacteria</taxon>
        <taxon>Methylococcales</taxon>
        <taxon>Methylococcaceae</taxon>
        <taxon>Methylobacter</taxon>
    </lineage>
</organism>
<dbReference type="AlphaFoldDB" id="A0A2S6HL57"/>
<dbReference type="Pfam" id="PF16162">
    <property type="entry name" value="KwaB"/>
    <property type="match status" value="1"/>
</dbReference>
<dbReference type="RefSeq" id="WP_104427578.1">
    <property type="nucleotide sequence ID" value="NZ_PTIZ01000001.1"/>
</dbReference>
<proteinExistence type="predicted"/>